<feature type="domain" description="J" evidence="1">
    <location>
        <begin position="11"/>
        <end position="83"/>
    </location>
</feature>
<dbReference type="KEGG" id="ehx:EMIHUDRAFT_212572"/>
<dbReference type="InterPro" id="IPR050817">
    <property type="entry name" value="DjlA_DnaK_co-chaperone"/>
</dbReference>
<dbReference type="Pfam" id="PF00226">
    <property type="entry name" value="DnaJ"/>
    <property type="match status" value="1"/>
</dbReference>
<dbReference type="Gene3D" id="1.10.287.110">
    <property type="entry name" value="DnaJ domain"/>
    <property type="match status" value="1"/>
</dbReference>
<dbReference type="InterPro" id="IPR036869">
    <property type="entry name" value="J_dom_sf"/>
</dbReference>
<dbReference type="SMART" id="SM00271">
    <property type="entry name" value="DnaJ"/>
    <property type="match status" value="1"/>
</dbReference>
<protein>
    <recommendedName>
        <fullName evidence="1">J domain-containing protein</fullName>
    </recommendedName>
</protein>
<dbReference type="CDD" id="cd06257">
    <property type="entry name" value="DnaJ"/>
    <property type="match status" value="1"/>
</dbReference>
<reference evidence="2" key="2">
    <citation type="submission" date="2024-10" db="UniProtKB">
        <authorList>
            <consortium name="EnsemblProtists"/>
        </authorList>
    </citation>
    <scope>IDENTIFICATION</scope>
</reference>
<sequence>MASTSYSVERNPYSVLGVAPGVCENTLKAAFRQRALLYHPDRNPPCHREEAEQAFKDINEAYERLLCTCKQDGRGRRQWERDRLYSAAYPSMFFDVFGVRRDALEGTATHILRAAGLRARGREPGGLLRIAG</sequence>
<dbReference type="STRING" id="2903.R1DRZ4"/>
<dbReference type="EnsemblProtists" id="EOD13491">
    <property type="protein sequence ID" value="EOD13491"/>
    <property type="gene ID" value="EMIHUDRAFT_212572"/>
</dbReference>
<dbReference type="SUPFAM" id="SSF46565">
    <property type="entry name" value="Chaperone J-domain"/>
    <property type="match status" value="1"/>
</dbReference>
<dbReference type="Proteomes" id="UP000013827">
    <property type="component" value="Unassembled WGS sequence"/>
</dbReference>
<proteinExistence type="predicted"/>
<dbReference type="PaxDb" id="2903-EOD13491"/>
<dbReference type="RefSeq" id="XP_005765920.1">
    <property type="nucleotide sequence ID" value="XM_005765863.1"/>
</dbReference>
<reference evidence="3" key="1">
    <citation type="journal article" date="2013" name="Nature">
        <title>Pan genome of the phytoplankton Emiliania underpins its global distribution.</title>
        <authorList>
            <person name="Read B.A."/>
            <person name="Kegel J."/>
            <person name="Klute M.J."/>
            <person name="Kuo A."/>
            <person name="Lefebvre S.C."/>
            <person name="Maumus F."/>
            <person name="Mayer C."/>
            <person name="Miller J."/>
            <person name="Monier A."/>
            <person name="Salamov A."/>
            <person name="Young J."/>
            <person name="Aguilar M."/>
            <person name="Claverie J.M."/>
            <person name="Frickenhaus S."/>
            <person name="Gonzalez K."/>
            <person name="Herman E.K."/>
            <person name="Lin Y.C."/>
            <person name="Napier J."/>
            <person name="Ogata H."/>
            <person name="Sarno A.F."/>
            <person name="Shmutz J."/>
            <person name="Schroeder D."/>
            <person name="de Vargas C."/>
            <person name="Verret F."/>
            <person name="von Dassow P."/>
            <person name="Valentin K."/>
            <person name="Van de Peer Y."/>
            <person name="Wheeler G."/>
            <person name="Dacks J.B."/>
            <person name="Delwiche C.F."/>
            <person name="Dyhrman S.T."/>
            <person name="Glockner G."/>
            <person name="John U."/>
            <person name="Richards T."/>
            <person name="Worden A.Z."/>
            <person name="Zhang X."/>
            <person name="Grigoriev I.V."/>
            <person name="Allen A.E."/>
            <person name="Bidle K."/>
            <person name="Borodovsky M."/>
            <person name="Bowler C."/>
            <person name="Brownlee C."/>
            <person name="Cock J.M."/>
            <person name="Elias M."/>
            <person name="Gladyshev V.N."/>
            <person name="Groth M."/>
            <person name="Guda C."/>
            <person name="Hadaegh A."/>
            <person name="Iglesias-Rodriguez M.D."/>
            <person name="Jenkins J."/>
            <person name="Jones B.M."/>
            <person name="Lawson T."/>
            <person name="Leese F."/>
            <person name="Lindquist E."/>
            <person name="Lobanov A."/>
            <person name="Lomsadze A."/>
            <person name="Malik S.B."/>
            <person name="Marsh M.E."/>
            <person name="Mackinder L."/>
            <person name="Mock T."/>
            <person name="Mueller-Roeber B."/>
            <person name="Pagarete A."/>
            <person name="Parker M."/>
            <person name="Probert I."/>
            <person name="Quesneville H."/>
            <person name="Raines C."/>
            <person name="Rensing S.A."/>
            <person name="Riano-Pachon D.M."/>
            <person name="Richier S."/>
            <person name="Rokitta S."/>
            <person name="Shiraiwa Y."/>
            <person name="Soanes D.M."/>
            <person name="van der Giezen M."/>
            <person name="Wahlund T.M."/>
            <person name="Williams B."/>
            <person name="Wilson W."/>
            <person name="Wolfe G."/>
            <person name="Wurch L.L."/>
        </authorList>
    </citation>
    <scope>NUCLEOTIDE SEQUENCE</scope>
</reference>
<dbReference type="PROSITE" id="PS50076">
    <property type="entry name" value="DNAJ_2"/>
    <property type="match status" value="1"/>
</dbReference>
<dbReference type="HOGENOM" id="CLU_1921051_0_0_1"/>
<name>A0A0D3IQF6_EMIH1</name>
<evidence type="ECO:0000313" key="2">
    <source>
        <dbReference type="EnsemblProtists" id="EOD13491"/>
    </source>
</evidence>
<keyword evidence="3" id="KW-1185">Reference proteome</keyword>
<organism evidence="2 3">
    <name type="scientific">Emiliania huxleyi (strain CCMP1516)</name>
    <dbReference type="NCBI Taxonomy" id="280463"/>
    <lineage>
        <taxon>Eukaryota</taxon>
        <taxon>Haptista</taxon>
        <taxon>Haptophyta</taxon>
        <taxon>Prymnesiophyceae</taxon>
        <taxon>Isochrysidales</taxon>
        <taxon>Noelaerhabdaceae</taxon>
        <taxon>Emiliania</taxon>
    </lineage>
</organism>
<dbReference type="InterPro" id="IPR001623">
    <property type="entry name" value="DnaJ_domain"/>
</dbReference>
<dbReference type="PRINTS" id="PR00625">
    <property type="entry name" value="JDOMAIN"/>
</dbReference>
<dbReference type="PANTHER" id="PTHR24074">
    <property type="entry name" value="CO-CHAPERONE PROTEIN DJLA"/>
    <property type="match status" value="1"/>
</dbReference>
<dbReference type="GeneID" id="17259627"/>
<evidence type="ECO:0000259" key="1">
    <source>
        <dbReference type="PROSITE" id="PS50076"/>
    </source>
</evidence>
<dbReference type="AlphaFoldDB" id="A0A0D3IQF6"/>
<evidence type="ECO:0000313" key="3">
    <source>
        <dbReference type="Proteomes" id="UP000013827"/>
    </source>
</evidence>
<accession>A0A0D3IQF6</accession>